<evidence type="ECO:0000256" key="7">
    <source>
        <dbReference type="ARBA" id="ARBA00022840"/>
    </source>
</evidence>
<dbReference type="InterPro" id="IPR014746">
    <property type="entry name" value="Gln_synth/guanido_kin_cat_dom"/>
</dbReference>
<comment type="similarity">
    <text evidence="2 10">Belongs to the glutamate--cysteine ligase type 3 family.</text>
</comment>
<dbReference type="GO" id="GO:0005524">
    <property type="term" value="F:ATP binding"/>
    <property type="evidence" value="ECO:0007669"/>
    <property type="project" value="UniProtKB-UniRule"/>
</dbReference>
<dbReference type="PANTHER" id="PTHR11164">
    <property type="entry name" value="GLUTAMATE CYSTEINE LIGASE"/>
    <property type="match status" value="1"/>
</dbReference>
<dbReference type="VEuPathDB" id="GiardiaDB:GL50803_16001"/>
<dbReference type="Proteomes" id="UP000001548">
    <property type="component" value="Unassembled WGS sequence"/>
</dbReference>
<keyword evidence="12" id="KW-1185">Reference proteome</keyword>
<keyword evidence="5 10" id="KW-0317">Glutathione biosynthesis</keyword>
<dbReference type="EC" id="6.3.2.2" evidence="3 10"/>
<organism evidence="11 12">
    <name type="scientific">Giardia intestinalis (strain ATCC 50803 / WB clone C6)</name>
    <name type="common">Giardia lamblia</name>
    <dbReference type="NCBI Taxonomy" id="184922"/>
    <lineage>
        <taxon>Eukaryota</taxon>
        <taxon>Metamonada</taxon>
        <taxon>Diplomonadida</taxon>
        <taxon>Hexamitidae</taxon>
        <taxon>Giardiinae</taxon>
        <taxon>Giardia</taxon>
    </lineage>
</organism>
<dbReference type="HOGENOM" id="CLU_407966_0_0_1"/>
<dbReference type="InterPro" id="IPR004308">
    <property type="entry name" value="GCS"/>
</dbReference>
<gene>
    <name evidence="11" type="ORF">GL50803_0016001</name>
</gene>
<evidence type="ECO:0000313" key="11">
    <source>
        <dbReference type="EMBL" id="KAE8301237.1"/>
    </source>
</evidence>
<keyword evidence="7 10" id="KW-0067">ATP-binding</keyword>
<evidence type="ECO:0000256" key="6">
    <source>
        <dbReference type="ARBA" id="ARBA00022741"/>
    </source>
</evidence>
<evidence type="ECO:0000256" key="10">
    <source>
        <dbReference type="RuleBase" id="RU367135"/>
    </source>
</evidence>
<proteinExistence type="inferred from homology"/>
<dbReference type="UniPathway" id="UPA00142">
    <property type="reaction ID" value="UER00209"/>
</dbReference>
<sequence>MKHSKSEEEFLSWKEFTSETCTKIYKLAAEHFSRRYLSNMTRTGDPRFWGNEMESIILQKHHKNTYALSTNHCHDQLARLSDRLTLMPEFARFILEFIPVAPFDEELRGLRLRCDEYTRHVTDLLATAELEELTILLGTCYPVFGKDFLMDRDAFSSQTPDQLELLKTKMLEYVTDTGRYRTLVSNMLLRKGSISWATVSSSCGDTYYLPGPLFGMGLCGMHVTIQSATMEDSRLLYDALQPLCPVLLALSASTSVLAGVVLDKDTRTSYLSDAMDDRPLHEHSIGLPRRYSVAGVYIANHPANIPLLNDVSPVSSGLSSRSSVIQSSGNDSKIHAYVQSVISHFPLVVLRDSLVFHDESFDSDCWDQIHSLFWPTCRWKVPPIDSLKGSTGWRTEVRCMEMQFSIAENLAYSVFVFLLSSAIRDMGLLFYIPQTFILQDMSSAEKRDAVNNELFWVRDVFLDLHFESVSGADLQLGSSGIFSEQCRQMAVEIFSSQIRLALENRRAFATLSSADDAGTHRHTWCPKSVCTCFENSISDFHLIKVSLKEFMCGSARYPGLLPVLAMYTDAYFDTIADPTSLDDVEYIHSVISYLADRAAGVIPTCAAAVRNLIQNMHTHRDNSFAEVCSSMLSEPEVQIVTEYMLGARRLSLDGLREYYRAHSGTVSISVSTPE</sequence>
<comment type="caution">
    <text evidence="11">The sequence shown here is derived from an EMBL/GenBank/DDBJ whole genome shotgun (WGS) entry which is preliminary data.</text>
</comment>
<dbReference type="RefSeq" id="XP_001706039.1">
    <property type="nucleotide sequence ID" value="XM_001705987.1"/>
</dbReference>
<comment type="catalytic activity">
    <reaction evidence="10">
        <text>L-cysteine + L-glutamate + ATP = gamma-L-glutamyl-L-cysteine + ADP + phosphate + H(+)</text>
        <dbReference type="Rhea" id="RHEA:13285"/>
        <dbReference type="ChEBI" id="CHEBI:15378"/>
        <dbReference type="ChEBI" id="CHEBI:29985"/>
        <dbReference type="ChEBI" id="CHEBI:30616"/>
        <dbReference type="ChEBI" id="CHEBI:35235"/>
        <dbReference type="ChEBI" id="CHEBI:43474"/>
        <dbReference type="ChEBI" id="CHEBI:58173"/>
        <dbReference type="ChEBI" id="CHEBI:456216"/>
        <dbReference type="EC" id="6.3.2.2"/>
    </reaction>
</comment>
<dbReference type="FunCoup" id="A8BN69">
    <property type="interactions" value="63"/>
</dbReference>
<dbReference type="OMA" id="CCPELIG"/>
<keyword evidence="6 10" id="KW-0547">Nucleotide-binding</keyword>
<accession>A8BN69</accession>
<evidence type="ECO:0000256" key="2">
    <source>
        <dbReference type="ARBA" id="ARBA00008100"/>
    </source>
</evidence>
<dbReference type="KEGG" id="gla:GL50803_0016001"/>
<protein>
    <recommendedName>
        <fullName evidence="3 10">Glutamate--cysteine ligase</fullName>
        <ecNumber evidence="3 10">6.3.2.2</ecNumber>
    </recommendedName>
    <alternativeName>
        <fullName evidence="9 10">Gamma-ECS</fullName>
    </alternativeName>
    <alternativeName>
        <fullName evidence="8 10">Gamma-glutamylcysteine synthetase</fullName>
    </alternativeName>
</protein>
<evidence type="ECO:0000313" key="12">
    <source>
        <dbReference type="Proteomes" id="UP000001548"/>
    </source>
</evidence>
<dbReference type="PANTHER" id="PTHR11164:SF0">
    <property type="entry name" value="GLUTAMATE--CYSTEINE LIGASE CATALYTIC SUBUNIT"/>
    <property type="match status" value="1"/>
</dbReference>
<evidence type="ECO:0000256" key="3">
    <source>
        <dbReference type="ARBA" id="ARBA00012220"/>
    </source>
</evidence>
<reference evidence="11 12" key="1">
    <citation type="journal article" date="2007" name="Science">
        <title>Genomic minimalism in the early diverging intestinal parasite Giardia lamblia.</title>
        <authorList>
            <person name="Morrison H.G."/>
            <person name="McArthur A.G."/>
            <person name="Gillin F.D."/>
            <person name="Aley S.B."/>
            <person name="Adam R.D."/>
            <person name="Olsen G.J."/>
            <person name="Best A.A."/>
            <person name="Cande W.Z."/>
            <person name="Chen F."/>
            <person name="Cipriano M.J."/>
            <person name="Davids B.J."/>
            <person name="Dawson S.C."/>
            <person name="Elmendorf H.G."/>
            <person name="Hehl A.B."/>
            <person name="Holder M.E."/>
            <person name="Huse S.M."/>
            <person name="Kim U.U."/>
            <person name="Lasek-Nesselquist E."/>
            <person name="Manning G."/>
            <person name="Nigam A."/>
            <person name="Nixon J.E."/>
            <person name="Palm D."/>
            <person name="Passamaneck N.E."/>
            <person name="Prabhu A."/>
            <person name="Reich C.I."/>
            <person name="Reiner D.S."/>
            <person name="Samuelson J."/>
            <person name="Svard S.G."/>
            <person name="Sogin M.L."/>
        </authorList>
    </citation>
    <scope>NUCLEOTIDE SEQUENCE [LARGE SCALE GENOMIC DNA]</scope>
    <source>
        <strain evidence="11 12">WB C6</strain>
    </source>
</reference>
<evidence type="ECO:0000256" key="5">
    <source>
        <dbReference type="ARBA" id="ARBA00022684"/>
    </source>
</evidence>
<dbReference type="AlphaFoldDB" id="A8BN69"/>
<dbReference type="SUPFAM" id="SSF55931">
    <property type="entry name" value="Glutamine synthetase/guanido kinase"/>
    <property type="match status" value="1"/>
</dbReference>
<dbReference type="GeneID" id="5698924"/>
<dbReference type="Pfam" id="PF03074">
    <property type="entry name" value="GCS"/>
    <property type="match status" value="1"/>
</dbReference>
<dbReference type="EMBL" id="AACB03000005">
    <property type="protein sequence ID" value="KAE8301237.1"/>
    <property type="molecule type" value="Genomic_DNA"/>
</dbReference>
<evidence type="ECO:0000256" key="4">
    <source>
        <dbReference type="ARBA" id="ARBA00022598"/>
    </source>
</evidence>
<name>A8BN69_GIAIC</name>
<dbReference type="FunFam" id="3.30.590.50:FF:000013">
    <property type="entry name" value="Glutamate-cysteine ligase"/>
    <property type="match status" value="1"/>
</dbReference>
<keyword evidence="4 10" id="KW-0436">Ligase</keyword>
<comment type="pathway">
    <text evidence="1 10">Sulfur metabolism; glutathione biosynthesis; glutathione from L-cysteine and L-glutamate: step 1/2.</text>
</comment>
<dbReference type="GO" id="GO:0006750">
    <property type="term" value="P:glutathione biosynthetic process"/>
    <property type="evidence" value="ECO:0000318"/>
    <property type="project" value="GO_Central"/>
</dbReference>
<evidence type="ECO:0000256" key="9">
    <source>
        <dbReference type="ARBA" id="ARBA00032122"/>
    </source>
</evidence>
<dbReference type="GO" id="GO:0004357">
    <property type="term" value="F:glutamate-cysteine ligase activity"/>
    <property type="evidence" value="ECO:0000318"/>
    <property type="project" value="GO_Central"/>
</dbReference>
<dbReference type="Gene3D" id="3.30.590.50">
    <property type="match status" value="3"/>
</dbReference>
<dbReference type="STRING" id="184922.A8BN69"/>
<evidence type="ECO:0000256" key="1">
    <source>
        <dbReference type="ARBA" id="ARBA00005006"/>
    </source>
</evidence>
<evidence type="ECO:0000256" key="8">
    <source>
        <dbReference type="ARBA" id="ARBA00030585"/>
    </source>
</evidence>